<evidence type="ECO:0000313" key="1">
    <source>
        <dbReference type="EMBL" id="AVP66350.1"/>
    </source>
</evidence>
<dbReference type="AlphaFoldDB" id="A0AAU8Z237"/>
<proteinExistence type="predicted"/>
<evidence type="ECO:0000313" key="2">
    <source>
        <dbReference type="Proteomes" id="UP000238070"/>
    </source>
</evidence>
<organism evidence="1 2">
    <name type="scientific">Clostridium botulinum</name>
    <dbReference type="NCBI Taxonomy" id="1491"/>
    <lineage>
        <taxon>Bacteria</taxon>
        <taxon>Bacillati</taxon>
        <taxon>Bacillota</taxon>
        <taxon>Clostridia</taxon>
        <taxon>Eubacteriales</taxon>
        <taxon>Clostridiaceae</taxon>
        <taxon>Clostridium</taxon>
    </lineage>
</organism>
<dbReference type="RefSeq" id="WP_003496620.1">
    <property type="nucleotide sequence ID" value="NZ_CP027775.1"/>
</dbReference>
<reference evidence="1 2" key="1">
    <citation type="submission" date="2018-01" db="EMBL/GenBank/DDBJ databases">
        <title>Genetic Diversity of Clostridium botulinum in seafood.</title>
        <authorList>
            <person name="Athira V."/>
            <person name="Arun Jyothi P.V."/>
            <person name="Lalitha K.V."/>
            <person name="Joseph T.C."/>
        </authorList>
    </citation>
    <scope>NUCLEOTIDE SEQUENCE [LARGE SCALE GENOMIC DNA]</scope>
    <source>
        <strain evidence="1 2">Mfbjulcb5</strain>
    </source>
</reference>
<name>A0AAU8Z237_CLOBO</name>
<protein>
    <submittedName>
        <fullName evidence="1">Uncharacterized protein</fullName>
    </submittedName>
</protein>
<gene>
    <name evidence="1" type="ORF">C3B64_19830</name>
</gene>
<dbReference type="Proteomes" id="UP000238070">
    <property type="component" value="Chromosome"/>
</dbReference>
<accession>A0AAU8Z237</accession>
<sequence length="192" mass="23343">MKKIDEIVEIIKNEELEDILNIGWIDRDEEIVKFVPTLNTIFFEFKSKYLTIHREQNTDFEICIELINKDEILNEKYCNEIFKEYEFCTSSLLNMFLYEDRKQNFVTKMEAYSENEEKYNNGIVKCIGFEIRDNSYVFLDPLSFNSIEVGKKEERDQWFESILNDKKCKLLSYNPEEMFFKEWRKEDICDQK</sequence>
<dbReference type="EMBL" id="CP027776">
    <property type="protein sequence ID" value="AVP66350.1"/>
    <property type="molecule type" value="Genomic_DNA"/>
</dbReference>